<dbReference type="HOGENOM" id="CLU_2996238_0_0_1"/>
<feature type="signal peptide" evidence="1">
    <location>
        <begin position="1"/>
        <end position="26"/>
    </location>
</feature>
<keyword evidence="3" id="KW-1185">Reference proteome</keyword>
<name>A0A067MYD3_BOTB1</name>
<organism evidence="2 3">
    <name type="scientific">Botryobasidium botryosum (strain FD-172 SS1)</name>
    <dbReference type="NCBI Taxonomy" id="930990"/>
    <lineage>
        <taxon>Eukaryota</taxon>
        <taxon>Fungi</taxon>
        <taxon>Dikarya</taxon>
        <taxon>Basidiomycota</taxon>
        <taxon>Agaricomycotina</taxon>
        <taxon>Agaricomycetes</taxon>
        <taxon>Cantharellales</taxon>
        <taxon>Botryobasidiaceae</taxon>
        <taxon>Botryobasidium</taxon>
    </lineage>
</organism>
<reference evidence="3" key="1">
    <citation type="journal article" date="2014" name="Proc. Natl. Acad. Sci. U.S.A.">
        <title>Extensive sampling of basidiomycete genomes demonstrates inadequacy of the white-rot/brown-rot paradigm for wood decay fungi.</title>
        <authorList>
            <person name="Riley R."/>
            <person name="Salamov A.A."/>
            <person name="Brown D.W."/>
            <person name="Nagy L.G."/>
            <person name="Floudas D."/>
            <person name="Held B.W."/>
            <person name="Levasseur A."/>
            <person name="Lombard V."/>
            <person name="Morin E."/>
            <person name="Otillar R."/>
            <person name="Lindquist E.A."/>
            <person name="Sun H."/>
            <person name="LaButti K.M."/>
            <person name="Schmutz J."/>
            <person name="Jabbour D."/>
            <person name="Luo H."/>
            <person name="Baker S.E."/>
            <person name="Pisabarro A.G."/>
            <person name="Walton J.D."/>
            <person name="Blanchette R.A."/>
            <person name="Henrissat B."/>
            <person name="Martin F."/>
            <person name="Cullen D."/>
            <person name="Hibbett D.S."/>
            <person name="Grigoriev I.V."/>
        </authorList>
    </citation>
    <scope>NUCLEOTIDE SEQUENCE [LARGE SCALE GENOMIC DNA]</scope>
    <source>
        <strain evidence="3">FD-172 SS1</strain>
    </source>
</reference>
<proteinExistence type="predicted"/>
<dbReference type="EMBL" id="KL198017">
    <property type="protein sequence ID" value="KDQ20629.1"/>
    <property type="molecule type" value="Genomic_DNA"/>
</dbReference>
<keyword evidence="1" id="KW-0732">Signal</keyword>
<dbReference type="InParanoid" id="A0A067MYD3"/>
<sequence>MPQACPLLPSPLTFTLLFVLLAITATLRLRAPCTTQPGPRHISGLLNGAGRCLGREG</sequence>
<gene>
    <name evidence="2" type="ORF">BOTBODRAFT_26633</name>
</gene>
<protein>
    <submittedName>
        <fullName evidence="2">Uncharacterized protein</fullName>
    </submittedName>
</protein>
<dbReference type="AlphaFoldDB" id="A0A067MYD3"/>
<evidence type="ECO:0000313" key="3">
    <source>
        <dbReference type="Proteomes" id="UP000027195"/>
    </source>
</evidence>
<evidence type="ECO:0000313" key="2">
    <source>
        <dbReference type="EMBL" id="KDQ20629.1"/>
    </source>
</evidence>
<feature type="chain" id="PRO_5001641641" evidence="1">
    <location>
        <begin position="27"/>
        <end position="57"/>
    </location>
</feature>
<evidence type="ECO:0000256" key="1">
    <source>
        <dbReference type="SAM" id="SignalP"/>
    </source>
</evidence>
<accession>A0A067MYD3</accession>
<dbReference type="Proteomes" id="UP000027195">
    <property type="component" value="Unassembled WGS sequence"/>
</dbReference>